<feature type="compositionally biased region" description="Basic and acidic residues" evidence="1">
    <location>
        <begin position="248"/>
        <end position="262"/>
    </location>
</feature>
<reference evidence="2" key="1">
    <citation type="journal article" date="2020" name="Stud. Mycol.">
        <title>101 Dothideomycetes genomes: a test case for predicting lifestyles and emergence of pathogens.</title>
        <authorList>
            <person name="Haridas S."/>
            <person name="Albert R."/>
            <person name="Binder M."/>
            <person name="Bloem J."/>
            <person name="Labutti K."/>
            <person name="Salamov A."/>
            <person name="Andreopoulos B."/>
            <person name="Baker S."/>
            <person name="Barry K."/>
            <person name="Bills G."/>
            <person name="Bluhm B."/>
            <person name="Cannon C."/>
            <person name="Castanera R."/>
            <person name="Culley D."/>
            <person name="Daum C."/>
            <person name="Ezra D."/>
            <person name="Gonzalez J."/>
            <person name="Henrissat B."/>
            <person name="Kuo A."/>
            <person name="Liang C."/>
            <person name="Lipzen A."/>
            <person name="Lutzoni F."/>
            <person name="Magnuson J."/>
            <person name="Mondo S."/>
            <person name="Nolan M."/>
            <person name="Ohm R."/>
            <person name="Pangilinan J."/>
            <person name="Park H.-J."/>
            <person name="Ramirez L."/>
            <person name="Alfaro M."/>
            <person name="Sun H."/>
            <person name="Tritt A."/>
            <person name="Yoshinaga Y."/>
            <person name="Zwiers L.-H."/>
            <person name="Turgeon B."/>
            <person name="Goodwin S."/>
            <person name="Spatafora J."/>
            <person name="Crous P."/>
            <person name="Grigoriev I."/>
        </authorList>
    </citation>
    <scope>NUCLEOTIDE SEQUENCE</scope>
    <source>
        <strain evidence="2">CBS 627.86</strain>
    </source>
</reference>
<evidence type="ECO:0000256" key="1">
    <source>
        <dbReference type="SAM" id="MobiDB-lite"/>
    </source>
</evidence>
<feature type="region of interest" description="Disordered" evidence="1">
    <location>
        <begin position="35"/>
        <end position="64"/>
    </location>
</feature>
<name>A0A6A5Z8Z7_9PLEO</name>
<keyword evidence="3" id="KW-1185">Reference proteome</keyword>
<proteinExistence type="predicted"/>
<feature type="region of interest" description="Disordered" evidence="1">
    <location>
        <begin position="248"/>
        <end position="277"/>
    </location>
</feature>
<dbReference type="AlphaFoldDB" id="A0A6A5Z8Z7"/>
<gene>
    <name evidence="2" type="ORF">BDV96DRAFT_646095</name>
</gene>
<evidence type="ECO:0000313" key="3">
    <source>
        <dbReference type="Proteomes" id="UP000799770"/>
    </source>
</evidence>
<dbReference type="EMBL" id="ML977322">
    <property type="protein sequence ID" value="KAF2115920.1"/>
    <property type="molecule type" value="Genomic_DNA"/>
</dbReference>
<feature type="region of interest" description="Disordered" evidence="1">
    <location>
        <begin position="1"/>
        <end position="20"/>
    </location>
</feature>
<sequence length="277" mass="31539">MQPQPTPPTSILGSISSRKRRISTDAEILAEYLGMNKRRKMPKGSSMPAQLPTPPTAGSPPQWRPTMNLRITIPQPAEPDDHQKRVLAAQKGAAKRWQSKLSNPYPKDAEIRKAYHLKLMRHYTGPPTAPVTNLKPIAQKSERITRLLKQFPALSIPKPQLQTPEAQRVNDEAEFHLRKNRAITESSHAVQFATKNFATTEICNKTATRQALRESGLLSEELRKEERGLKNALPEWKKWRTGEYAQRKREEARARKAEMEKRTKLKLKLKLGPKPVS</sequence>
<dbReference type="Proteomes" id="UP000799770">
    <property type="component" value="Unassembled WGS sequence"/>
</dbReference>
<dbReference type="OrthoDB" id="3795156at2759"/>
<accession>A0A6A5Z8Z7</accession>
<organism evidence="2 3">
    <name type="scientific">Lophiotrema nucula</name>
    <dbReference type="NCBI Taxonomy" id="690887"/>
    <lineage>
        <taxon>Eukaryota</taxon>
        <taxon>Fungi</taxon>
        <taxon>Dikarya</taxon>
        <taxon>Ascomycota</taxon>
        <taxon>Pezizomycotina</taxon>
        <taxon>Dothideomycetes</taxon>
        <taxon>Pleosporomycetidae</taxon>
        <taxon>Pleosporales</taxon>
        <taxon>Lophiotremataceae</taxon>
        <taxon>Lophiotrema</taxon>
    </lineage>
</organism>
<evidence type="ECO:0000313" key="2">
    <source>
        <dbReference type="EMBL" id="KAF2115920.1"/>
    </source>
</evidence>
<protein>
    <submittedName>
        <fullName evidence="2">Uncharacterized protein</fullName>
    </submittedName>
</protein>